<organism evidence="1 2">
    <name type="scientific">Mythimna loreyi</name>
    <dbReference type="NCBI Taxonomy" id="667449"/>
    <lineage>
        <taxon>Eukaryota</taxon>
        <taxon>Metazoa</taxon>
        <taxon>Ecdysozoa</taxon>
        <taxon>Arthropoda</taxon>
        <taxon>Hexapoda</taxon>
        <taxon>Insecta</taxon>
        <taxon>Pterygota</taxon>
        <taxon>Neoptera</taxon>
        <taxon>Endopterygota</taxon>
        <taxon>Lepidoptera</taxon>
        <taxon>Glossata</taxon>
        <taxon>Ditrysia</taxon>
        <taxon>Noctuoidea</taxon>
        <taxon>Noctuidae</taxon>
        <taxon>Noctuinae</taxon>
        <taxon>Hadenini</taxon>
        <taxon>Mythimna</taxon>
    </lineage>
</organism>
<evidence type="ECO:0000313" key="2">
    <source>
        <dbReference type="Proteomes" id="UP001231649"/>
    </source>
</evidence>
<gene>
    <name evidence="1" type="ORF">PYW08_002318</name>
</gene>
<dbReference type="EMBL" id="CM056788">
    <property type="protein sequence ID" value="KAJ8730905.1"/>
    <property type="molecule type" value="Genomic_DNA"/>
</dbReference>
<keyword evidence="2" id="KW-1185">Reference proteome</keyword>
<dbReference type="Proteomes" id="UP001231649">
    <property type="component" value="Chromosome 12"/>
</dbReference>
<comment type="caution">
    <text evidence="1">The sequence shown here is derived from an EMBL/GenBank/DDBJ whole genome shotgun (WGS) entry which is preliminary data.</text>
</comment>
<sequence>MFGRTILVLLLLWTQDSVKSLRVVELRVPTHEPEGGMALLGCQYDLQGDTLYNVKWYKDGHEFYRYVPKSDPPVSYFPMAGVNVDIGRSSITAVALVNLTQDSSGNYSCEVNGEAPNFATVIRHKHINIHLLPKSGPHIVGLKEQYHLDELVAANCSLPPSRPKAHLMWFVNDRPAPTSYVSDPWFRVSDERPDAVESILQISFFATPSDFVNGAIKLKCQATIAPLYQKKTESTHYIALPFTEANEITGEEKDIATSTTLKNSLISLLIPIFFLILM</sequence>
<reference evidence="1" key="1">
    <citation type="submission" date="2023-03" db="EMBL/GenBank/DDBJ databases">
        <title>Chromosome-level genomes of two armyworms, Mythimna separata and Mythimna loreyi, provide insights into the biosynthesis and reception of sex pheromones.</title>
        <authorList>
            <person name="Zhao H."/>
        </authorList>
    </citation>
    <scope>NUCLEOTIDE SEQUENCE</scope>
    <source>
        <strain evidence="1">BeijingLab</strain>
    </source>
</reference>
<evidence type="ECO:0000313" key="1">
    <source>
        <dbReference type="EMBL" id="KAJ8730905.1"/>
    </source>
</evidence>
<proteinExistence type="predicted"/>
<protein>
    <submittedName>
        <fullName evidence="1">Uncharacterized protein</fullName>
    </submittedName>
</protein>
<name>A0ACC2R1C9_9NEOP</name>
<accession>A0ACC2R1C9</accession>